<dbReference type="SMART" id="SM00748">
    <property type="entry name" value="HEPN"/>
    <property type="match status" value="1"/>
</dbReference>
<name>Q2S501_SALRD</name>
<dbReference type="HOGENOM" id="CLU_123170_0_0_10"/>
<dbReference type="PROSITE" id="PS50910">
    <property type="entry name" value="HEPN"/>
    <property type="match status" value="1"/>
</dbReference>
<gene>
    <name evidence="2" type="ordered locus">SRU_0587</name>
</gene>
<keyword evidence="3" id="KW-1185">Reference proteome</keyword>
<dbReference type="OrthoDB" id="9808176at2"/>
<sequence length="146" mass="16647">MKARRCTVPHEKQRRPDDPQAWLDRARSNLIRSRQRMPDVYLEDLCFDAQQAAEKALKALCIERGIDFPYVHDLARLVTLLQDEGQPVPDAVREAGRLTRYVVLTCYPGLDDPVSEDDYERAVAIAERVVEWVEGHVETGGETPDS</sequence>
<dbReference type="Pfam" id="PF05168">
    <property type="entry name" value="HEPN"/>
    <property type="match status" value="1"/>
</dbReference>
<evidence type="ECO:0000313" key="3">
    <source>
        <dbReference type="Proteomes" id="UP000008674"/>
    </source>
</evidence>
<dbReference type="InterPro" id="IPR007842">
    <property type="entry name" value="HEPN_dom"/>
</dbReference>
<dbReference type="SUPFAM" id="SSF81593">
    <property type="entry name" value="Nucleotidyltransferase substrate binding subunit/domain"/>
    <property type="match status" value="1"/>
</dbReference>
<dbReference type="KEGG" id="sru:SRU_0587"/>
<dbReference type="eggNOG" id="COG2250">
    <property type="taxonomic scope" value="Bacteria"/>
</dbReference>
<proteinExistence type="predicted"/>
<dbReference type="RefSeq" id="WP_011403363.1">
    <property type="nucleotide sequence ID" value="NC_007677.1"/>
</dbReference>
<dbReference type="EMBL" id="CP000159">
    <property type="protein sequence ID" value="ABC44476.1"/>
    <property type="molecule type" value="Genomic_DNA"/>
</dbReference>
<evidence type="ECO:0000313" key="2">
    <source>
        <dbReference type="EMBL" id="ABC44476.1"/>
    </source>
</evidence>
<reference evidence="2 3" key="1">
    <citation type="journal article" date="2005" name="Proc. Natl. Acad. Sci. U.S.A.">
        <title>The genome of Salinibacter ruber: convergence and gene exchange among hyperhalophilic bacteria and archaea.</title>
        <authorList>
            <person name="Mongodin E.F."/>
            <person name="Nelson K.E."/>
            <person name="Daugherty S."/>
            <person name="Deboy R.T."/>
            <person name="Wister J."/>
            <person name="Khouri H."/>
            <person name="Weidman J."/>
            <person name="Walsh D.A."/>
            <person name="Papke R.T."/>
            <person name="Sanchez Perez G."/>
            <person name="Sharma A.K."/>
            <person name="Nesbo C.L."/>
            <person name="MacLeod D."/>
            <person name="Bapteste E."/>
            <person name="Doolittle W.F."/>
            <person name="Charlebois R.L."/>
            <person name="Legault B."/>
            <person name="Rodriguez-Valera F."/>
        </authorList>
    </citation>
    <scope>NUCLEOTIDE SEQUENCE [LARGE SCALE GENOMIC DNA]</scope>
    <source>
        <strain evidence="3">DSM 13855 / CECT 5946 / M31</strain>
    </source>
</reference>
<protein>
    <submittedName>
        <fullName evidence="2">HEPN domain, putative</fullName>
    </submittedName>
</protein>
<feature type="domain" description="HEPN" evidence="1">
    <location>
        <begin position="23"/>
        <end position="129"/>
    </location>
</feature>
<dbReference type="EnsemblBacteria" id="ABC44476">
    <property type="protein sequence ID" value="ABC44476"/>
    <property type="gene ID" value="SRU_0587"/>
</dbReference>
<dbReference type="AlphaFoldDB" id="Q2S501"/>
<dbReference type="Gene3D" id="1.20.120.330">
    <property type="entry name" value="Nucleotidyltransferases domain 2"/>
    <property type="match status" value="1"/>
</dbReference>
<organism evidence="2 3">
    <name type="scientific">Salinibacter ruber (strain DSM 13855 / M31)</name>
    <dbReference type="NCBI Taxonomy" id="309807"/>
    <lineage>
        <taxon>Bacteria</taxon>
        <taxon>Pseudomonadati</taxon>
        <taxon>Rhodothermota</taxon>
        <taxon>Rhodothermia</taxon>
        <taxon>Rhodothermales</taxon>
        <taxon>Salinibacteraceae</taxon>
        <taxon>Salinibacter</taxon>
    </lineage>
</organism>
<dbReference type="STRING" id="309807.SRU_0587"/>
<accession>Q2S501</accession>
<evidence type="ECO:0000259" key="1">
    <source>
        <dbReference type="PROSITE" id="PS50910"/>
    </source>
</evidence>
<dbReference type="Proteomes" id="UP000008674">
    <property type="component" value="Chromosome"/>
</dbReference>